<feature type="region of interest" description="Disordered" evidence="1">
    <location>
        <begin position="241"/>
        <end position="263"/>
    </location>
</feature>
<dbReference type="AlphaFoldDB" id="A0A9P4TYJ2"/>
<evidence type="ECO:0000313" key="3">
    <source>
        <dbReference type="Proteomes" id="UP000800235"/>
    </source>
</evidence>
<feature type="compositionally biased region" description="Basic and acidic residues" evidence="1">
    <location>
        <begin position="251"/>
        <end position="263"/>
    </location>
</feature>
<name>A0A9P4TYJ2_9PEZI</name>
<gene>
    <name evidence="2" type="ORF">EJ08DRAFT_679172</name>
</gene>
<accession>A0A9P4TYJ2</accession>
<protein>
    <submittedName>
        <fullName evidence="2">Uncharacterized protein</fullName>
    </submittedName>
</protein>
<feature type="compositionally biased region" description="Polar residues" evidence="1">
    <location>
        <begin position="1"/>
        <end position="10"/>
    </location>
</feature>
<proteinExistence type="predicted"/>
<evidence type="ECO:0000313" key="2">
    <source>
        <dbReference type="EMBL" id="KAF2430356.1"/>
    </source>
</evidence>
<keyword evidence="3" id="KW-1185">Reference proteome</keyword>
<feature type="compositionally biased region" description="Basic and acidic residues" evidence="1">
    <location>
        <begin position="19"/>
        <end position="29"/>
    </location>
</feature>
<reference evidence="2" key="1">
    <citation type="journal article" date="2020" name="Stud. Mycol.">
        <title>101 Dothideomycetes genomes: a test case for predicting lifestyles and emergence of pathogens.</title>
        <authorList>
            <person name="Haridas S."/>
            <person name="Albert R."/>
            <person name="Binder M."/>
            <person name="Bloem J."/>
            <person name="Labutti K."/>
            <person name="Salamov A."/>
            <person name="Andreopoulos B."/>
            <person name="Baker S."/>
            <person name="Barry K."/>
            <person name="Bills G."/>
            <person name="Bluhm B."/>
            <person name="Cannon C."/>
            <person name="Castanera R."/>
            <person name="Culley D."/>
            <person name="Daum C."/>
            <person name="Ezra D."/>
            <person name="Gonzalez J."/>
            <person name="Henrissat B."/>
            <person name="Kuo A."/>
            <person name="Liang C."/>
            <person name="Lipzen A."/>
            <person name="Lutzoni F."/>
            <person name="Magnuson J."/>
            <person name="Mondo S."/>
            <person name="Nolan M."/>
            <person name="Ohm R."/>
            <person name="Pangilinan J."/>
            <person name="Park H.-J."/>
            <person name="Ramirez L."/>
            <person name="Alfaro M."/>
            <person name="Sun H."/>
            <person name="Tritt A."/>
            <person name="Yoshinaga Y."/>
            <person name="Zwiers L.-H."/>
            <person name="Turgeon B."/>
            <person name="Goodwin S."/>
            <person name="Spatafora J."/>
            <person name="Crous P."/>
            <person name="Grigoriev I."/>
        </authorList>
    </citation>
    <scope>NUCLEOTIDE SEQUENCE</scope>
    <source>
        <strain evidence="2">CBS 130266</strain>
    </source>
</reference>
<organism evidence="2 3">
    <name type="scientific">Tothia fuscella</name>
    <dbReference type="NCBI Taxonomy" id="1048955"/>
    <lineage>
        <taxon>Eukaryota</taxon>
        <taxon>Fungi</taxon>
        <taxon>Dikarya</taxon>
        <taxon>Ascomycota</taxon>
        <taxon>Pezizomycotina</taxon>
        <taxon>Dothideomycetes</taxon>
        <taxon>Pleosporomycetidae</taxon>
        <taxon>Venturiales</taxon>
        <taxon>Cylindrosympodiaceae</taxon>
        <taxon>Tothia</taxon>
    </lineage>
</organism>
<evidence type="ECO:0000256" key="1">
    <source>
        <dbReference type="SAM" id="MobiDB-lite"/>
    </source>
</evidence>
<comment type="caution">
    <text evidence="2">The sequence shown here is derived from an EMBL/GenBank/DDBJ whole genome shotgun (WGS) entry which is preliminary data.</text>
</comment>
<dbReference type="Proteomes" id="UP000800235">
    <property type="component" value="Unassembled WGS sequence"/>
</dbReference>
<feature type="region of interest" description="Disordered" evidence="1">
    <location>
        <begin position="1"/>
        <end position="30"/>
    </location>
</feature>
<sequence length="263" mass="28964">MQALGTSKPISRTPPVHDSPGEHNAHIKEVPSNGALSSIRPISQSYNSLRDSSSVNARDFTYALGALLVEDEVSSESYMLAIQRYASDKHFAFMVEDCGAFVPPHNLSDIYDAVHDYPPVAVPSPDASVNEVKQFIYRILTWRNCWINHTVVPLAEAHPAVVQQVVNGWYSDGKALLEGPPELAHIIRETLAKLGGPDYGKMQRIDSVVVRPGSNGIIEGKASTDEKILRSMEPILQEACALPLPAPSPDEQEKEKKKKRFEV</sequence>
<dbReference type="EMBL" id="MU007039">
    <property type="protein sequence ID" value="KAF2430356.1"/>
    <property type="molecule type" value="Genomic_DNA"/>
</dbReference>